<protein>
    <submittedName>
        <fullName evidence="2">Divergent AAA domain protein</fullName>
    </submittedName>
</protein>
<comment type="caution">
    <text evidence="2">The sequence shown here is derived from an EMBL/GenBank/DDBJ whole genome shotgun (WGS) entry which is preliminary data.</text>
</comment>
<organism evidence="2 3">
    <name type="scientific">Clostridium colicanis DSM 13634</name>
    <dbReference type="NCBI Taxonomy" id="1121305"/>
    <lineage>
        <taxon>Bacteria</taxon>
        <taxon>Bacillati</taxon>
        <taxon>Bacillota</taxon>
        <taxon>Clostridia</taxon>
        <taxon>Eubacteriales</taxon>
        <taxon>Clostridiaceae</taxon>
        <taxon>Clostridium</taxon>
    </lineage>
</organism>
<dbReference type="Pfam" id="PF13749">
    <property type="entry name" value="HATPase_c_4"/>
    <property type="match status" value="1"/>
</dbReference>
<dbReference type="InterPro" id="IPR038475">
    <property type="entry name" value="RecG_C_sf"/>
</dbReference>
<gene>
    <name evidence="2" type="ORF">CLCOL_23840</name>
</gene>
<feature type="domain" description="Schlafen AlbA-2" evidence="1">
    <location>
        <begin position="23"/>
        <end position="144"/>
    </location>
</feature>
<dbReference type="PANTHER" id="PTHR30595:SF6">
    <property type="entry name" value="SCHLAFEN ALBA-2 DOMAIN-CONTAINING PROTEIN"/>
    <property type="match status" value="1"/>
</dbReference>
<dbReference type="AlphaFoldDB" id="A0A151AJX7"/>
<proteinExistence type="predicted"/>
<reference evidence="2 3" key="1">
    <citation type="submission" date="2016-02" db="EMBL/GenBank/DDBJ databases">
        <title>Genome sequence of Clostridium colicanis DSM 13634.</title>
        <authorList>
            <person name="Poehlein A."/>
            <person name="Daniel R."/>
        </authorList>
    </citation>
    <scope>NUCLEOTIDE SEQUENCE [LARGE SCALE GENOMIC DNA]</scope>
    <source>
        <strain evidence="2 3">DSM 13634</strain>
    </source>
</reference>
<dbReference type="STRING" id="1121305.CLCOL_23840"/>
<dbReference type="PATRIC" id="fig|1121305.3.peg.2377"/>
<dbReference type="InterPro" id="IPR038461">
    <property type="entry name" value="Schlafen_AlbA_2_dom_sf"/>
</dbReference>
<dbReference type="Gene3D" id="3.30.565.60">
    <property type="match status" value="1"/>
</dbReference>
<accession>A0A151AJX7</accession>
<dbReference type="InterPro" id="IPR007421">
    <property type="entry name" value="Schlafen_AlbA_2_dom"/>
</dbReference>
<dbReference type="InterPro" id="IPR036390">
    <property type="entry name" value="WH_DNA-bd_sf"/>
</dbReference>
<dbReference type="PANTHER" id="PTHR30595">
    <property type="entry name" value="GLPR-RELATED TRANSCRIPTIONAL REPRESSOR"/>
    <property type="match status" value="1"/>
</dbReference>
<dbReference type="EMBL" id="LTBB01000016">
    <property type="protein sequence ID" value="KYH27976.1"/>
    <property type="molecule type" value="Genomic_DNA"/>
</dbReference>
<dbReference type="Proteomes" id="UP000075374">
    <property type="component" value="Unassembled WGS sequence"/>
</dbReference>
<evidence type="ECO:0000313" key="2">
    <source>
        <dbReference type="EMBL" id="KYH27976.1"/>
    </source>
</evidence>
<sequence length="564" mass="64423">MRSKDDILKILDLLEEHIADEFEAQDLDFKEWIERSINDNINLAVKMAVCMANGGGGTIVFGIKDKVRGRNKAILGVPPTVDALLMQKAVYEKTDPHITPTFDWIEVPEGHGRILMMNVYPGMPPYTETNGSATIRIGKECRPLTGSMRKELFAKTGVSDFTSNLVDEYWEDCFSPVAMERIRMIMAEEHAPDTLLKMSNEDLLKSIGALKDGKLTFGGLLIVGNTQALSKYIPNHRWDFRRMISSTDYTIKHGENSPIPIGLYEIERYMATENPTTTIEVGFLHPEFSTYPKIALREALLNAFVHRDYRIPGSVMLKHYKDKLIITNPGNFIGGISPSNILHHPPVARNLHLADLMDRLRLVNRSNLGVPRIYKSLLIEGKEPPQYNEIGECIELTLIASTIVPEFRNFIKELNSKGIEVDVDHLIILNYLLRHREIDTYNASYICQRSIEQVREILSYMENSLKLIKSGGTVKKKYYSLTREVYSMLEKGVEYDRDKRLDKESIKMRILSILKERNLTNAEIRQMTSMDRQQVLRLMRELEADGVQIKGSGRGAYYCLSKEE</sequence>
<dbReference type="RefSeq" id="WP_061859165.1">
    <property type="nucleotide sequence ID" value="NZ_LTBB01000016.1"/>
</dbReference>
<evidence type="ECO:0000259" key="1">
    <source>
        <dbReference type="Pfam" id="PF04326"/>
    </source>
</evidence>
<evidence type="ECO:0000313" key="3">
    <source>
        <dbReference type="Proteomes" id="UP000075374"/>
    </source>
</evidence>
<keyword evidence="3" id="KW-1185">Reference proteome</keyword>
<name>A0A151AJX7_9CLOT</name>
<dbReference type="Gene3D" id="3.30.950.30">
    <property type="entry name" value="Schlafen, AAA domain"/>
    <property type="match status" value="1"/>
</dbReference>
<dbReference type="Pfam" id="PF04326">
    <property type="entry name" value="SLFN_AlbA_2"/>
    <property type="match status" value="1"/>
</dbReference>
<dbReference type="SUPFAM" id="SSF46785">
    <property type="entry name" value="Winged helix' DNA-binding domain"/>
    <property type="match status" value="1"/>
</dbReference>